<dbReference type="RefSeq" id="XP_016590826.1">
    <property type="nucleotide sequence ID" value="XM_016734179.1"/>
</dbReference>
<feature type="region of interest" description="Disordered" evidence="3">
    <location>
        <begin position="163"/>
        <end position="182"/>
    </location>
</feature>
<dbReference type="PANTHER" id="PTHR11748:SF114">
    <property type="entry name" value="ARYL-ALCOHOL OXIDASE VANILLYL-ALCOHOL OXIDASE (AFU_ORTHOLOGUE AFUA_3G09500)-RELATED"/>
    <property type="match status" value="1"/>
</dbReference>
<dbReference type="GO" id="GO:0071949">
    <property type="term" value="F:FAD binding"/>
    <property type="evidence" value="ECO:0007669"/>
    <property type="project" value="InterPro"/>
</dbReference>
<name>A0A0F2MH17_SPOSC</name>
<dbReference type="Pfam" id="PF01565">
    <property type="entry name" value="FAD_binding_4"/>
    <property type="match status" value="1"/>
</dbReference>
<dbReference type="GO" id="GO:1903457">
    <property type="term" value="P:lactate catabolic process"/>
    <property type="evidence" value="ECO:0007669"/>
    <property type="project" value="TreeGrafter"/>
</dbReference>
<dbReference type="Gene3D" id="1.10.45.10">
    <property type="entry name" value="Vanillyl-alcohol Oxidase, Chain A, domain 4"/>
    <property type="match status" value="1"/>
</dbReference>
<keyword evidence="2" id="KW-0274">FAD</keyword>
<dbReference type="SUPFAM" id="SSF56176">
    <property type="entry name" value="FAD-binding/transporter-associated domain-like"/>
    <property type="match status" value="1"/>
</dbReference>
<keyword evidence="1" id="KW-0285">Flavoprotein</keyword>
<evidence type="ECO:0000256" key="3">
    <source>
        <dbReference type="SAM" id="MobiDB-lite"/>
    </source>
</evidence>
<dbReference type="AlphaFoldDB" id="A0A0F2MH17"/>
<organism evidence="5 6">
    <name type="scientific">Sporothrix schenckii 1099-18</name>
    <dbReference type="NCBI Taxonomy" id="1397361"/>
    <lineage>
        <taxon>Eukaryota</taxon>
        <taxon>Fungi</taxon>
        <taxon>Dikarya</taxon>
        <taxon>Ascomycota</taxon>
        <taxon>Pezizomycotina</taxon>
        <taxon>Sordariomycetes</taxon>
        <taxon>Sordariomycetidae</taxon>
        <taxon>Ophiostomatales</taxon>
        <taxon>Ophiostomataceae</taxon>
        <taxon>Sporothrix</taxon>
    </lineage>
</organism>
<dbReference type="VEuPathDB" id="FungiDB:SPSK_07518"/>
<dbReference type="InterPro" id="IPR016166">
    <property type="entry name" value="FAD-bd_PCMH"/>
</dbReference>
<evidence type="ECO:0000256" key="1">
    <source>
        <dbReference type="ARBA" id="ARBA00022630"/>
    </source>
</evidence>
<protein>
    <recommendedName>
        <fullName evidence="4">FAD-binding PCMH-type domain-containing protein</fullName>
    </recommendedName>
</protein>
<dbReference type="OrthoDB" id="5332616at2759"/>
<evidence type="ECO:0000313" key="5">
    <source>
        <dbReference type="EMBL" id="KJR88150.1"/>
    </source>
</evidence>
<feature type="compositionally biased region" description="Basic residues" evidence="3">
    <location>
        <begin position="170"/>
        <end position="182"/>
    </location>
</feature>
<dbReference type="Gene3D" id="3.30.43.10">
    <property type="entry name" value="Uridine Diphospho-n-acetylenolpyruvylglucosamine Reductase, domain 2"/>
    <property type="match status" value="1"/>
</dbReference>
<dbReference type="PROSITE" id="PS51387">
    <property type="entry name" value="FAD_PCMH"/>
    <property type="match status" value="1"/>
</dbReference>
<dbReference type="InterPro" id="IPR016171">
    <property type="entry name" value="Vanillyl_alc_oxidase_C-sub2"/>
</dbReference>
<dbReference type="GeneID" id="27669456"/>
<gene>
    <name evidence="5" type="ORF">SPSK_07518</name>
</gene>
<dbReference type="GO" id="GO:0004458">
    <property type="term" value="F:D-lactate dehydrogenase (cytochrome) activity"/>
    <property type="evidence" value="ECO:0007669"/>
    <property type="project" value="TreeGrafter"/>
</dbReference>
<dbReference type="Proteomes" id="UP000033710">
    <property type="component" value="Unassembled WGS sequence"/>
</dbReference>
<comment type="caution">
    <text evidence="5">The sequence shown here is derived from an EMBL/GenBank/DDBJ whole genome shotgun (WGS) entry which is preliminary data.</text>
</comment>
<dbReference type="InterPro" id="IPR016164">
    <property type="entry name" value="FAD-linked_Oxase-like_C"/>
</dbReference>
<accession>A0A0F2MH17</accession>
<reference evidence="5 6" key="1">
    <citation type="journal article" date="2014" name="BMC Genomics">
        <title>Comparative genomics of the major fungal agents of human and animal Sporotrichosis: Sporothrix schenckii and Sporothrix brasiliensis.</title>
        <authorList>
            <person name="Teixeira M.M."/>
            <person name="de Almeida L.G."/>
            <person name="Kubitschek-Barreira P."/>
            <person name="Alves F.L."/>
            <person name="Kioshima E.S."/>
            <person name="Abadio A.K."/>
            <person name="Fernandes L."/>
            <person name="Derengowski L.S."/>
            <person name="Ferreira K.S."/>
            <person name="Souza R.C."/>
            <person name="Ruiz J.C."/>
            <person name="de Andrade N.C."/>
            <person name="Paes H.C."/>
            <person name="Nicola A.M."/>
            <person name="Albuquerque P."/>
            <person name="Gerber A.L."/>
            <person name="Martins V.P."/>
            <person name="Peconick L.D."/>
            <person name="Neto A.V."/>
            <person name="Chaucanez C.B."/>
            <person name="Silva P.A."/>
            <person name="Cunha O.L."/>
            <person name="de Oliveira F.F."/>
            <person name="dos Santos T.C."/>
            <person name="Barros A.L."/>
            <person name="Soares M.A."/>
            <person name="de Oliveira L.M."/>
            <person name="Marini M.M."/>
            <person name="Villalobos-Duno H."/>
            <person name="Cunha M.M."/>
            <person name="de Hoog S."/>
            <person name="da Silveira J.F."/>
            <person name="Henrissat B."/>
            <person name="Nino-Vega G.A."/>
            <person name="Cisalpino P.S."/>
            <person name="Mora-Montes H.M."/>
            <person name="Almeida S.R."/>
            <person name="Stajich J.E."/>
            <person name="Lopes-Bezerra L.M."/>
            <person name="Vasconcelos A.T."/>
            <person name="Felipe M.S."/>
        </authorList>
    </citation>
    <scope>NUCLEOTIDE SEQUENCE [LARGE SCALE GENOMIC DNA]</scope>
    <source>
        <strain evidence="5 6">1099-18</strain>
    </source>
</reference>
<proteinExistence type="predicted"/>
<dbReference type="Gene3D" id="3.30.465.10">
    <property type="match status" value="1"/>
</dbReference>
<dbReference type="InterPro" id="IPR036318">
    <property type="entry name" value="FAD-bd_PCMH-like_sf"/>
</dbReference>
<feature type="domain" description="FAD-binding PCMH-type" evidence="4">
    <location>
        <begin position="29"/>
        <end position="197"/>
    </location>
</feature>
<dbReference type="PANTHER" id="PTHR11748">
    <property type="entry name" value="D-LACTATE DEHYDROGENASE"/>
    <property type="match status" value="1"/>
</dbReference>
<reference evidence="5 6" key="2">
    <citation type="journal article" date="2015" name="Eukaryot. Cell">
        <title>Asexual propagation of a virulent clone complex in a human and feline outbreak of sporotrichosis.</title>
        <authorList>
            <person name="Teixeira Mde M."/>
            <person name="Rodrigues A.M."/>
            <person name="Tsui C.K."/>
            <person name="de Almeida L.G."/>
            <person name="Van Diepeningen A.D."/>
            <person name="van den Ende B.G."/>
            <person name="Fernandes G.F."/>
            <person name="Kano R."/>
            <person name="Hamelin R.C."/>
            <person name="Lopes-Bezerra L.M."/>
            <person name="Vasconcelos A.T."/>
            <person name="de Hoog S."/>
            <person name="de Camargo Z.P."/>
            <person name="Felipe M.S."/>
        </authorList>
    </citation>
    <scope>NUCLEOTIDE SEQUENCE [LARGE SCALE GENOMIC DNA]</scope>
    <source>
        <strain evidence="5 6">1099-18</strain>
    </source>
</reference>
<evidence type="ECO:0000259" key="4">
    <source>
        <dbReference type="PROSITE" id="PS51387"/>
    </source>
</evidence>
<evidence type="ECO:0000256" key="2">
    <source>
        <dbReference type="ARBA" id="ARBA00022827"/>
    </source>
</evidence>
<dbReference type="InterPro" id="IPR016167">
    <property type="entry name" value="FAD-bd_PCMH_sub1"/>
</dbReference>
<dbReference type="KEGG" id="ssck:SPSK_07518"/>
<dbReference type="SUPFAM" id="SSF55103">
    <property type="entry name" value="FAD-linked oxidases, C-terminal domain"/>
    <property type="match status" value="1"/>
</dbReference>
<dbReference type="EMBL" id="AXCR01000004">
    <property type="protein sequence ID" value="KJR88150.1"/>
    <property type="molecule type" value="Genomic_DNA"/>
</dbReference>
<evidence type="ECO:0000313" key="6">
    <source>
        <dbReference type="Proteomes" id="UP000033710"/>
    </source>
</evidence>
<dbReference type="GO" id="GO:0005739">
    <property type="term" value="C:mitochondrion"/>
    <property type="evidence" value="ECO:0007669"/>
    <property type="project" value="TreeGrafter"/>
</dbReference>
<dbReference type="InterPro" id="IPR016169">
    <property type="entry name" value="FAD-bd_PCMH_sub2"/>
</dbReference>
<dbReference type="GO" id="GO:0008720">
    <property type="term" value="F:D-lactate dehydrogenase (NAD+) activity"/>
    <property type="evidence" value="ECO:0007669"/>
    <property type="project" value="TreeGrafter"/>
</dbReference>
<dbReference type="InterPro" id="IPR006094">
    <property type="entry name" value="Oxid_FAD_bind_N"/>
</dbReference>
<sequence length="353" mass="38641">MSASTSHPSGSTPLALPPGVDITAFNKFIKDYRECPVAPRNVGNVQAIVDPANLLPMPMRPIAFGSNSGYGGAGSRVRGSLVLNMGKNMKKILEVNVDGMYCLVEPGVTFQDMHNYFVANNLRDKLWIDVPGLGSASIPGNTLERGGGYTPYGDHLMMHKPADDASHPAGRSRHRHQGGVHRQKGVLGNEELDAIGKKLNLARWNFYGAGAFTAIPGARFYCKDDVLANAVLRIRDLTMQGIPTVEELRWVSWPHNGTRLFCSPIAPVRGEDAIAPYEVTRRRCEEAELGFIGTVTIGMREMHHIIMGTYNWNNSSFLLVNEAIKNAVDSNGIMAPGKSGEWPKNYTKEHGML</sequence>